<accession>A0A8H7EUX5</accession>
<dbReference type="EMBL" id="JABAYA010000024">
    <property type="protein sequence ID" value="KAF7729564.1"/>
    <property type="molecule type" value="Genomic_DNA"/>
</dbReference>
<name>A0A8H7EUX5_9FUNG</name>
<reference evidence="1" key="1">
    <citation type="submission" date="2020-01" db="EMBL/GenBank/DDBJ databases">
        <title>Genome Sequencing of Three Apophysomyces-Like Fungal Strains Confirms a Novel Fungal Genus in the Mucoromycota with divergent Burkholderia-like Endosymbiotic Bacteria.</title>
        <authorList>
            <person name="Stajich J.E."/>
            <person name="Macias A.M."/>
            <person name="Carter-House D."/>
            <person name="Lovett B."/>
            <person name="Kasson L.R."/>
            <person name="Berry K."/>
            <person name="Grigoriev I."/>
            <person name="Chang Y."/>
            <person name="Spatafora J."/>
            <person name="Kasson M.T."/>
        </authorList>
    </citation>
    <scope>NUCLEOTIDE SEQUENCE</scope>
    <source>
        <strain evidence="1">NRRL A-21654</strain>
    </source>
</reference>
<keyword evidence="2" id="KW-1185">Reference proteome</keyword>
<gene>
    <name evidence="1" type="ORF">EC973_004239</name>
</gene>
<organism evidence="1 2">
    <name type="scientific">Apophysomyces ossiformis</name>
    <dbReference type="NCBI Taxonomy" id="679940"/>
    <lineage>
        <taxon>Eukaryota</taxon>
        <taxon>Fungi</taxon>
        <taxon>Fungi incertae sedis</taxon>
        <taxon>Mucoromycota</taxon>
        <taxon>Mucoromycotina</taxon>
        <taxon>Mucoromycetes</taxon>
        <taxon>Mucorales</taxon>
        <taxon>Mucorineae</taxon>
        <taxon>Mucoraceae</taxon>
        <taxon>Apophysomyces</taxon>
    </lineage>
</organism>
<dbReference type="Proteomes" id="UP000605846">
    <property type="component" value="Unassembled WGS sequence"/>
</dbReference>
<evidence type="ECO:0000313" key="1">
    <source>
        <dbReference type="EMBL" id="KAF7729564.1"/>
    </source>
</evidence>
<sequence>MLSAIDAMRMVVLVDAFARIHLANDVTKAEVYFNFASYKSELFHAGVAAFQALRLNYHYRMARTNIDIGKHILNIPASNAPHTRFGQHSSSFDTVSIFTLRGRTNVAVGIITAILIDSNRRFHQSVGRGKSEENEVSLQRLVISCYVQFAGKNNNNISQECDDFFLCDMPGSGYVPCGTSARQSAFAPN</sequence>
<comment type="caution">
    <text evidence="1">The sequence shown here is derived from an EMBL/GenBank/DDBJ whole genome shotgun (WGS) entry which is preliminary data.</text>
</comment>
<proteinExistence type="predicted"/>
<evidence type="ECO:0000313" key="2">
    <source>
        <dbReference type="Proteomes" id="UP000605846"/>
    </source>
</evidence>
<dbReference type="AlphaFoldDB" id="A0A8H7EUX5"/>
<protein>
    <submittedName>
        <fullName evidence="1">Uncharacterized protein</fullName>
    </submittedName>
</protein>